<evidence type="ECO:0000256" key="1">
    <source>
        <dbReference type="SAM" id="SignalP"/>
    </source>
</evidence>
<dbReference type="Proteomes" id="UP000240317">
    <property type="component" value="Unassembled WGS sequence"/>
</dbReference>
<reference evidence="2 3" key="1">
    <citation type="submission" date="2018-03" db="EMBL/GenBank/DDBJ databases">
        <title>Draft genome of Deinococcus sp. OD32.</title>
        <authorList>
            <person name="Wang X.-P."/>
            <person name="Du Z.-J."/>
        </authorList>
    </citation>
    <scope>NUCLEOTIDE SEQUENCE [LARGE SCALE GENOMIC DNA]</scope>
    <source>
        <strain evidence="2 3">OD32</strain>
    </source>
</reference>
<keyword evidence="3" id="KW-1185">Reference proteome</keyword>
<dbReference type="AlphaFoldDB" id="A0A2T3W817"/>
<feature type="signal peptide" evidence="1">
    <location>
        <begin position="1"/>
        <end position="24"/>
    </location>
</feature>
<keyword evidence="1" id="KW-0732">Signal</keyword>
<accession>A0A2T3W817</accession>
<gene>
    <name evidence="2" type="ORF">C8263_10110</name>
</gene>
<name>A0A2T3W817_9DEIO</name>
<organism evidence="2 3">
    <name type="scientific">Deinococcus arcticus</name>
    <dbReference type="NCBI Taxonomy" id="2136176"/>
    <lineage>
        <taxon>Bacteria</taxon>
        <taxon>Thermotogati</taxon>
        <taxon>Deinococcota</taxon>
        <taxon>Deinococci</taxon>
        <taxon>Deinococcales</taxon>
        <taxon>Deinococcaceae</taxon>
        <taxon>Deinococcus</taxon>
    </lineage>
</organism>
<dbReference type="RefSeq" id="WP_107137999.1">
    <property type="nucleotide sequence ID" value="NZ_PYSV01000008.1"/>
</dbReference>
<dbReference type="OrthoDB" id="63699at2"/>
<feature type="chain" id="PRO_5015560934" description="ZU5 domain-containing protein" evidence="1">
    <location>
        <begin position="25"/>
        <end position="546"/>
    </location>
</feature>
<protein>
    <recommendedName>
        <fullName evidence="4">ZU5 domain-containing protein</fullName>
    </recommendedName>
</protein>
<evidence type="ECO:0008006" key="4">
    <source>
        <dbReference type="Google" id="ProtNLM"/>
    </source>
</evidence>
<evidence type="ECO:0000313" key="3">
    <source>
        <dbReference type="Proteomes" id="UP000240317"/>
    </source>
</evidence>
<dbReference type="EMBL" id="PYSV01000008">
    <property type="protein sequence ID" value="PTA68060.1"/>
    <property type="molecule type" value="Genomic_DNA"/>
</dbReference>
<proteinExistence type="predicted"/>
<sequence>MNKVWFLAGLLALLPACAPTPLPAAPTAPVPSGTPGLYELQVQVSPQGVGQASLRRVDGAGLRAQGLSTAGDPLRLGAQALTTQTFTTTREGADVRHISTTFAATNVSGTSLQHLTLLPVVLTDTDGDPGNNATAPTVAGTPFRGVRLFDGSDASAQAAAIRPVQGQQVDVRTGESSENPAATPFIRLLNVTDLNAAPPAGLSMTVQNQGWLAAETLAPGATVPVTFAVDLPIDRSNPRGQPFSFSLMFTAAQDSTASEVGRPADPAVVSGAVSSWTAGGAFGLSEQYLDPQVGDWVTRASAPVSAGGQVHLPLQGPGQLEPLLGPDCTVQGEQSAGNVNVATAQLAFQTAQGDTLAPLRELAPDGSAVRRLYADAPLRLKGAATCAGFPEVSYSYDLSLQRGWNLITERTASAGATILRSTRSLPAGTRTRLRLAQQGPVVQVKTPAWGADVTVRAGGAVAVPFELLQKGPLSGPVTVATDVPGITVTPGTLTFPALTAQAIGAQALSTTLTFSAAAGMAAYQDGMRLTFSQGDNLWATPSCFSM</sequence>
<comment type="caution">
    <text evidence="2">The sequence shown here is derived from an EMBL/GenBank/DDBJ whole genome shotgun (WGS) entry which is preliminary data.</text>
</comment>
<evidence type="ECO:0000313" key="2">
    <source>
        <dbReference type="EMBL" id="PTA68060.1"/>
    </source>
</evidence>